<reference evidence="1 2" key="1">
    <citation type="journal article" date="2018" name="Nat. Ecol. Evol.">
        <title>Shark genomes provide insights into elasmobranch evolution and the origin of vertebrates.</title>
        <authorList>
            <person name="Hara Y"/>
            <person name="Yamaguchi K"/>
            <person name="Onimaru K"/>
            <person name="Kadota M"/>
            <person name="Koyanagi M"/>
            <person name="Keeley SD"/>
            <person name="Tatsumi K"/>
            <person name="Tanaka K"/>
            <person name="Motone F"/>
            <person name="Kageyama Y"/>
            <person name="Nozu R"/>
            <person name="Adachi N"/>
            <person name="Nishimura O"/>
            <person name="Nakagawa R"/>
            <person name="Tanegashima C"/>
            <person name="Kiyatake I"/>
            <person name="Matsumoto R"/>
            <person name="Murakumo K"/>
            <person name="Nishida K"/>
            <person name="Terakita A"/>
            <person name="Kuratani S"/>
            <person name="Sato K"/>
            <person name="Hyodo S Kuraku.S."/>
        </authorList>
    </citation>
    <scope>NUCLEOTIDE SEQUENCE [LARGE SCALE GENOMIC DNA]</scope>
</reference>
<comment type="caution">
    <text evidence="1">The sequence shown here is derived from an EMBL/GenBank/DDBJ whole genome shotgun (WGS) entry which is preliminary data.</text>
</comment>
<dbReference type="InterPro" id="IPR007071">
    <property type="entry name" value="AKAP95"/>
</dbReference>
<dbReference type="GO" id="GO:0044609">
    <property type="term" value="C:DBIRD complex"/>
    <property type="evidence" value="ECO:0007669"/>
    <property type="project" value="TreeGrafter"/>
</dbReference>
<organism evidence="1 2">
    <name type="scientific">Scyliorhinus torazame</name>
    <name type="common">Cloudy catshark</name>
    <name type="synonym">Catulus torazame</name>
    <dbReference type="NCBI Taxonomy" id="75743"/>
    <lineage>
        <taxon>Eukaryota</taxon>
        <taxon>Metazoa</taxon>
        <taxon>Chordata</taxon>
        <taxon>Craniata</taxon>
        <taxon>Vertebrata</taxon>
        <taxon>Chondrichthyes</taxon>
        <taxon>Elasmobranchii</taxon>
        <taxon>Galeomorphii</taxon>
        <taxon>Galeoidea</taxon>
        <taxon>Carcharhiniformes</taxon>
        <taxon>Scyliorhinidae</taxon>
        <taxon>Scyliorhinus</taxon>
    </lineage>
</organism>
<keyword evidence="2" id="KW-1185">Reference proteome</keyword>
<protein>
    <submittedName>
        <fullName evidence="1">Uncharacterized protein</fullName>
    </submittedName>
</protein>
<dbReference type="PANTHER" id="PTHR12190:SF1">
    <property type="entry name" value="DBIRD COMPLEX SUBUNIT ZNF326"/>
    <property type="match status" value="1"/>
</dbReference>
<gene>
    <name evidence="1" type="ORF">scyTo_0006234</name>
</gene>
<dbReference type="EMBL" id="BFAA01002066">
    <property type="protein sequence ID" value="GCB72281.1"/>
    <property type="molecule type" value="Genomic_DNA"/>
</dbReference>
<dbReference type="GO" id="GO:0003677">
    <property type="term" value="F:DNA binding"/>
    <property type="evidence" value="ECO:0007669"/>
    <property type="project" value="InterPro"/>
</dbReference>
<dbReference type="GO" id="GO:0005634">
    <property type="term" value="C:nucleus"/>
    <property type="evidence" value="ECO:0007669"/>
    <property type="project" value="InterPro"/>
</dbReference>
<accession>A0A401PGP0</accession>
<proteinExistence type="predicted"/>
<dbReference type="PANTHER" id="PTHR12190">
    <property type="entry name" value="A-KINASE ANCHOR PROTEIN AKAP 8"/>
    <property type="match status" value="1"/>
</dbReference>
<dbReference type="OrthoDB" id="8923935at2759"/>
<evidence type="ECO:0000313" key="2">
    <source>
        <dbReference type="Proteomes" id="UP000288216"/>
    </source>
</evidence>
<dbReference type="GO" id="GO:0032784">
    <property type="term" value="P:regulation of DNA-templated transcription elongation"/>
    <property type="evidence" value="ECO:0007669"/>
    <property type="project" value="TreeGrafter"/>
</dbReference>
<sequence length="155" mass="17931">MPNHKETLKFIGKKVQFGERAADFLHASMFNKNKKIADCKQQEQKEPVQKLPKDVWRGVPPGDEMKRVGAAQRAICNTNIPFLFHSVQQHLKSNDHTNSKENFHNLTLLNKPTLKVKFDMSLNSENPFGNPQEQQLQLERLEVVFQKQDLKRLLG</sequence>
<dbReference type="Pfam" id="PF04988">
    <property type="entry name" value="AKAP95"/>
    <property type="match status" value="1"/>
</dbReference>
<dbReference type="AlphaFoldDB" id="A0A401PGP0"/>
<evidence type="ECO:0000313" key="1">
    <source>
        <dbReference type="EMBL" id="GCB72281.1"/>
    </source>
</evidence>
<dbReference type="Proteomes" id="UP000288216">
    <property type="component" value="Unassembled WGS sequence"/>
</dbReference>
<name>A0A401PGP0_SCYTO</name>